<dbReference type="Proteomes" id="UP001525961">
    <property type="component" value="Unassembled WGS sequence"/>
</dbReference>
<evidence type="ECO:0000313" key="1">
    <source>
        <dbReference type="EMBL" id="MCT7976979.1"/>
    </source>
</evidence>
<reference evidence="1 2" key="1">
    <citation type="journal article" date="2022" name="Front. Microbiol.">
        <title>High genomic differentiation and limited gene flow indicate recent cryptic speciation within the genus Laspinema (cyanobacteria).</title>
        <authorList>
            <person name="Stanojkovic A."/>
            <person name="Skoupy S."/>
            <person name="Skaloud P."/>
            <person name="Dvorak P."/>
        </authorList>
    </citation>
    <scope>NUCLEOTIDE SEQUENCE [LARGE SCALE GENOMIC DNA]</scope>
    <source>
        <strain evidence="1 2">D3b</strain>
    </source>
</reference>
<organism evidence="1 2">
    <name type="scientific">Laspinema olomoucense D3b</name>
    <dbReference type="NCBI Taxonomy" id="2953688"/>
    <lineage>
        <taxon>Bacteria</taxon>
        <taxon>Bacillati</taxon>
        <taxon>Cyanobacteriota</taxon>
        <taxon>Cyanophyceae</taxon>
        <taxon>Oscillatoriophycideae</taxon>
        <taxon>Oscillatoriales</taxon>
        <taxon>Laspinemataceae</taxon>
        <taxon>Laspinema</taxon>
        <taxon>Laspinema olomoucense</taxon>
    </lineage>
</organism>
<protein>
    <submittedName>
        <fullName evidence="1">Uncharacterized protein</fullName>
    </submittedName>
</protein>
<gene>
    <name evidence="1" type="ORF">NG792_04450</name>
</gene>
<proteinExistence type="predicted"/>
<sequence length="99" mass="11100">MKVGSSLAQYCYWARLLSKVSFLEEVTGDFPLVERSLSLGFTMDVLPHLYDLSVGSIRADTVFHGVIYSMRSRVNLTVHSHDGGLFLAPILVWLIRPVC</sequence>
<accession>A0ABT2N528</accession>
<keyword evidence="2" id="KW-1185">Reference proteome</keyword>
<dbReference type="EMBL" id="JAMXFA010000004">
    <property type="protein sequence ID" value="MCT7976979.1"/>
    <property type="molecule type" value="Genomic_DNA"/>
</dbReference>
<comment type="caution">
    <text evidence="1">The sequence shown here is derived from an EMBL/GenBank/DDBJ whole genome shotgun (WGS) entry which is preliminary data.</text>
</comment>
<name>A0ABT2N528_9CYAN</name>
<dbReference type="RefSeq" id="WP_261201566.1">
    <property type="nucleotide sequence ID" value="NZ_JAMXFA010000004.1"/>
</dbReference>
<evidence type="ECO:0000313" key="2">
    <source>
        <dbReference type="Proteomes" id="UP001525961"/>
    </source>
</evidence>